<evidence type="ECO:0000256" key="2">
    <source>
        <dbReference type="ARBA" id="ARBA00022448"/>
    </source>
</evidence>
<feature type="transmembrane region" description="Helical" evidence="7">
    <location>
        <begin position="96"/>
        <end position="119"/>
    </location>
</feature>
<keyword evidence="3" id="KW-1003">Cell membrane</keyword>
<keyword evidence="2 7" id="KW-0813">Transport</keyword>
<accession>A0A9X8UK67</accession>
<evidence type="ECO:0000256" key="1">
    <source>
        <dbReference type="ARBA" id="ARBA00004651"/>
    </source>
</evidence>
<dbReference type="InterPro" id="IPR000515">
    <property type="entry name" value="MetI-like"/>
</dbReference>
<dbReference type="Proteomes" id="UP000294682">
    <property type="component" value="Unassembled WGS sequence"/>
</dbReference>
<dbReference type="PROSITE" id="PS50928">
    <property type="entry name" value="ABC_TM1"/>
    <property type="match status" value="1"/>
</dbReference>
<comment type="caution">
    <text evidence="9">The sequence shown here is derived from an EMBL/GenBank/DDBJ whole genome shotgun (WGS) entry which is preliminary data.</text>
</comment>
<keyword evidence="6 7" id="KW-0472">Membrane</keyword>
<keyword evidence="5 7" id="KW-1133">Transmembrane helix</keyword>
<reference evidence="9 10" key="1">
    <citation type="submission" date="2019-03" db="EMBL/GenBank/DDBJ databases">
        <title>Genomic Encyclopedia of Type Strains, Phase IV (KMG-IV): sequencing the most valuable type-strain genomes for metagenomic binning, comparative biology and taxonomic classification.</title>
        <authorList>
            <person name="Goeker M."/>
        </authorList>
    </citation>
    <scope>NUCLEOTIDE SEQUENCE [LARGE SCALE GENOMIC DNA]</scope>
    <source>
        <strain evidence="9 10">DSM 100433</strain>
    </source>
</reference>
<dbReference type="Pfam" id="PF00528">
    <property type="entry name" value="BPD_transp_1"/>
    <property type="match status" value="1"/>
</dbReference>
<sequence>MMRSTTRGKTLLVRAGAVAFWLLLWQLMSMLIGQDILLVSPLRTLAVLGQLAGSGEFWQSVLHSFVKIAFGFLLAIAGGSLFALLSYKNRVVRELLYPLVTVIKATPVASFVILALIWIKSQNLSVFTSFLMAFPIAYTNLLSGLQETDPKLLEMAQVFGVSFGKRLLYIHLPAVSPYFVSACSLSVGLCWKAGIAAEVIGLPARSVGSALYQAKIYLQTGEMFAWTLVIILVSLLFERAVLYVIRLLQNRIERM</sequence>
<feature type="transmembrane region" description="Helical" evidence="7">
    <location>
        <begin position="166"/>
        <end position="189"/>
    </location>
</feature>
<feature type="domain" description="ABC transmembrane type-1" evidence="8">
    <location>
        <begin position="57"/>
        <end position="241"/>
    </location>
</feature>
<proteinExistence type="inferred from homology"/>
<evidence type="ECO:0000313" key="9">
    <source>
        <dbReference type="EMBL" id="TCL44146.1"/>
    </source>
</evidence>
<feature type="transmembrane region" description="Helical" evidence="7">
    <location>
        <begin position="223"/>
        <end position="245"/>
    </location>
</feature>
<organism evidence="9 10">
    <name type="scientific">Harryflintia acetispora</name>
    <dbReference type="NCBI Taxonomy" id="1849041"/>
    <lineage>
        <taxon>Bacteria</taxon>
        <taxon>Bacillati</taxon>
        <taxon>Bacillota</taxon>
        <taxon>Clostridia</taxon>
        <taxon>Eubacteriales</taxon>
        <taxon>Oscillospiraceae</taxon>
        <taxon>Harryflintia</taxon>
    </lineage>
</organism>
<dbReference type="EMBL" id="SLUK01000003">
    <property type="protein sequence ID" value="TCL44146.1"/>
    <property type="molecule type" value="Genomic_DNA"/>
</dbReference>
<dbReference type="PANTHER" id="PTHR30151">
    <property type="entry name" value="ALKANE SULFONATE ABC TRANSPORTER-RELATED, MEMBRANE SUBUNIT"/>
    <property type="match status" value="1"/>
</dbReference>
<protein>
    <submittedName>
        <fullName evidence="9">NitT/TauT family transport system permease protein</fullName>
    </submittedName>
</protein>
<comment type="similarity">
    <text evidence="7">Belongs to the binding-protein-dependent transport system permease family.</text>
</comment>
<dbReference type="GO" id="GO:0005886">
    <property type="term" value="C:plasma membrane"/>
    <property type="evidence" value="ECO:0007669"/>
    <property type="project" value="UniProtKB-SubCell"/>
</dbReference>
<evidence type="ECO:0000256" key="4">
    <source>
        <dbReference type="ARBA" id="ARBA00022692"/>
    </source>
</evidence>
<evidence type="ECO:0000256" key="3">
    <source>
        <dbReference type="ARBA" id="ARBA00022475"/>
    </source>
</evidence>
<dbReference type="SUPFAM" id="SSF161098">
    <property type="entry name" value="MetI-like"/>
    <property type="match status" value="1"/>
</dbReference>
<keyword evidence="10" id="KW-1185">Reference proteome</keyword>
<feature type="transmembrane region" description="Helical" evidence="7">
    <location>
        <begin position="125"/>
        <end position="145"/>
    </location>
</feature>
<dbReference type="GO" id="GO:0055085">
    <property type="term" value="P:transmembrane transport"/>
    <property type="evidence" value="ECO:0007669"/>
    <property type="project" value="InterPro"/>
</dbReference>
<evidence type="ECO:0000313" key="10">
    <source>
        <dbReference type="Proteomes" id="UP000294682"/>
    </source>
</evidence>
<evidence type="ECO:0000256" key="6">
    <source>
        <dbReference type="ARBA" id="ARBA00023136"/>
    </source>
</evidence>
<gene>
    <name evidence="9" type="ORF">EDD78_103184</name>
</gene>
<name>A0A9X8UK67_9FIRM</name>
<evidence type="ECO:0000256" key="5">
    <source>
        <dbReference type="ARBA" id="ARBA00022989"/>
    </source>
</evidence>
<dbReference type="RefSeq" id="WP_341455986.1">
    <property type="nucleotide sequence ID" value="NZ_SLUK01000003.1"/>
</dbReference>
<keyword evidence="4 7" id="KW-0812">Transmembrane</keyword>
<dbReference type="Gene3D" id="1.10.3720.10">
    <property type="entry name" value="MetI-like"/>
    <property type="match status" value="1"/>
</dbReference>
<evidence type="ECO:0000256" key="7">
    <source>
        <dbReference type="RuleBase" id="RU363032"/>
    </source>
</evidence>
<feature type="transmembrane region" description="Helical" evidence="7">
    <location>
        <begin position="57"/>
        <end position="84"/>
    </location>
</feature>
<dbReference type="AlphaFoldDB" id="A0A9X8UK67"/>
<evidence type="ECO:0000259" key="8">
    <source>
        <dbReference type="PROSITE" id="PS50928"/>
    </source>
</evidence>
<comment type="subcellular location">
    <subcellularLocation>
        <location evidence="1 7">Cell membrane</location>
        <topology evidence="1 7">Multi-pass membrane protein</topology>
    </subcellularLocation>
</comment>
<dbReference type="PANTHER" id="PTHR30151:SF0">
    <property type="entry name" value="ABC TRANSPORTER PERMEASE PROTEIN MJ0413-RELATED"/>
    <property type="match status" value="1"/>
</dbReference>
<dbReference type="InterPro" id="IPR035906">
    <property type="entry name" value="MetI-like_sf"/>
</dbReference>
<dbReference type="CDD" id="cd06261">
    <property type="entry name" value="TM_PBP2"/>
    <property type="match status" value="1"/>
</dbReference>